<dbReference type="Pfam" id="PF01425">
    <property type="entry name" value="Amidase"/>
    <property type="match status" value="1"/>
</dbReference>
<feature type="region of interest" description="Disordered" evidence="1">
    <location>
        <begin position="293"/>
        <end position="322"/>
    </location>
</feature>
<keyword evidence="5" id="KW-1185">Reference proteome</keyword>
<dbReference type="RefSeq" id="XP_025345143.1">
    <property type="nucleotide sequence ID" value="XM_025494664.1"/>
</dbReference>
<name>A0A316U0G0_9BASI</name>
<sequence length="620" mass="65022">MPAPLHHAGSSRLWFVFLISSAILAVVCSQAVTVPQARDVAQVAVEERQSSYVYPDLRNASIHDLQNGLGGGHFSSVDLVKAYLQRIEETNDVLGAVLELAPRASVIKQAKALDAERAKSGPRSPLHGLPVLLKDNIAVDAEYGMNTTAGSYTLLNSIVPGDAPLVSNLHAAGAIVIGKTSLSVWANFRGNLTQGWSPRGGYSSSAYFIGGNPCSSSSGSGIAASVGLAPLILGSETDGSINCPASRNGIVGVKPTIGLVSRFGVIPISSTQDTVGPIVRWVEDAATILTTITTPRSSSGGSPSLDAATAKQPDSANQGGSGEDYGSQLANLALHHRDLPLDGVRIGIVDGLFVNTTYNGFTDDVVDAYYRALDALEQGGATLVNVTLGVVQNETALDAAFAAENTVLYTELQAGLENYISFLTEVPSGTRTLGALVEFANQHPDLELPVTAKGNESSQTDFLTALLSPFYAPLKPGQSTTDFSQRPLNATYAAALVDGKERVSASISAALDKYNVGVIVGPADGFLYSLAAIAANPSMTVPSGFYGQSVEPEVGTRPVWPFPGAPVGLSFIAEKWDEATMLRVARGFEVMQQRLGRGGYDGVVRTLERVTPTTQIQDVM</sequence>
<evidence type="ECO:0000256" key="1">
    <source>
        <dbReference type="SAM" id="MobiDB-lite"/>
    </source>
</evidence>
<dbReference type="OrthoDB" id="566138at2759"/>
<keyword evidence="2" id="KW-0732">Signal</keyword>
<feature type="domain" description="Amidase" evidence="3">
    <location>
        <begin position="78"/>
        <end position="397"/>
    </location>
</feature>
<evidence type="ECO:0000256" key="2">
    <source>
        <dbReference type="SAM" id="SignalP"/>
    </source>
</evidence>
<dbReference type="STRING" id="1684307.A0A316U0G0"/>
<gene>
    <name evidence="4" type="ORF">BCV69DRAFT_305211</name>
</gene>
<evidence type="ECO:0000313" key="5">
    <source>
        <dbReference type="Proteomes" id="UP000245942"/>
    </source>
</evidence>
<dbReference type="Gene3D" id="3.90.1300.10">
    <property type="entry name" value="Amidase signature (AS) domain"/>
    <property type="match status" value="1"/>
</dbReference>
<dbReference type="PANTHER" id="PTHR42678:SF34">
    <property type="entry name" value="OS04G0183300 PROTEIN"/>
    <property type="match status" value="1"/>
</dbReference>
<feature type="compositionally biased region" description="Low complexity" evidence="1">
    <location>
        <begin position="293"/>
        <end position="304"/>
    </location>
</feature>
<dbReference type="AlphaFoldDB" id="A0A316U0G0"/>
<feature type="signal peptide" evidence="2">
    <location>
        <begin position="1"/>
        <end position="29"/>
    </location>
</feature>
<protein>
    <submittedName>
        <fullName evidence="4">Amidase signature enzyme</fullName>
    </submittedName>
</protein>
<dbReference type="EMBL" id="KZ819339">
    <property type="protein sequence ID" value="PWN17983.1"/>
    <property type="molecule type" value="Genomic_DNA"/>
</dbReference>
<dbReference type="SUPFAM" id="SSF75304">
    <property type="entry name" value="Amidase signature (AS) enzymes"/>
    <property type="match status" value="1"/>
</dbReference>
<reference evidence="4 5" key="1">
    <citation type="journal article" date="2018" name="Mol. Biol. Evol.">
        <title>Broad Genomic Sampling Reveals a Smut Pathogenic Ancestry of the Fungal Clade Ustilaginomycotina.</title>
        <authorList>
            <person name="Kijpornyongpan T."/>
            <person name="Mondo S.J."/>
            <person name="Barry K."/>
            <person name="Sandor L."/>
            <person name="Lee J."/>
            <person name="Lipzen A."/>
            <person name="Pangilinan J."/>
            <person name="LaButti K."/>
            <person name="Hainaut M."/>
            <person name="Henrissat B."/>
            <person name="Grigoriev I.V."/>
            <person name="Spatafora J.W."/>
            <person name="Aime M.C."/>
        </authorList>
    </citation>
    <scope>NUCLEOTIDE SEQUENCE [LARGE SCALE GENOMIC DNA]</scope>
    <source>
        <strain evidence="4 5">MCA 4718</strain>
    </source>
</reference>
<dbReference type="PANTHER" id="PTHR42678">
    <property type="entry name" value="AMIDASE"/>
    <property type="match status" value="1"/>
</dbReference>
<feature type="chain" id="PRO_5016401625" evidence="2">
    <location>
        <begin position="30"/>
        <end position="620"/>
    </location>
</feature>
<evidence type="ECO:0000259" key="3">
    <source>
        <dbReference type="Pfam" id="PF01425"/>
    </source>
</evidence>
<dbReference type="GeneID" id="37016398"/>
<dbReference type="InterPro" id="IPR036928">
    <property type="entry name" value="AS_sf"/>
</dbReference>
<organism evidence="4 5">
    <name type="scientific">Pseudomicrostroma glucosiphilum</name>
    <dbReference type="NCBI Taxonomy" id="1684307"/>
    <lineage>
        <taxon>Eukaryota</taxon>
        <taxon>Fungi</taxon>
        <taxon>Dikarya</taxon>
        <taxon>Basidiomycota</taxon>
        <taxon>Ustilaginomycotina</taxon>
        <taxon>Exobasidiomycetes</taxon>
        <taxon>Microstromatales</taxon>
        <taxon>Microstromatales incertae sedis</taxon>
        <taxon>Pseudomicrostroma</taxon>
    </lineage>
</organism>
<dbReference type="InterPro" id="IPR023631">
    <property type="entry name" value="Amidase_dom"/>
</dbReference>
<dbReference type="Proteomes" id="UP000245942">
    <property type="component" value="Unassembled WGS sequence"/>
</dbReference>
<evidence type="ECO:0000313" key="4">
    <source>
        <dbReference type="EMBL" id="PWN17983.1"/>
    </source>
</evidence>
<accession>A0A316U0G0</accession>
<proteinExistence type="predicted"/>